<protein>
    <submittedName>
        <fullName evidence="1">Uncharacterized protein</fullName>
    </submittedName>
</protein>
<evidence type="ECO:0000313" key="2">
    <source>
        <dbReference type="Proteomes" id="UP001055811"/>
    </source>
</evidence>
<comment type="caution">
    <text evidence="1">The sequence shown here is derived from an EMBL/GenBank/DDBJ whole genome shotgun (WGS) entry which is preliminary data.</text>
</comment>
<accession>A0ACB9AD57</accession>
<dbReference type="Proteomes" id="UP001055811">
    <property type="component" value="Linkage Group LG07"/>
</dbReference>
<evidence type="ECO:0000313" key="1">
    <source>
        <dbReference type="EMBL" id="KAI3708142.1"/>
    </source>
</evidence>
<dbReference type="EMBL" id="CM042015">
    <property type="protein sequence ID" value="KAI3708142.1"/>
    <property type="molecule type" value="Genomic_DNA"/>
</dbReference>
<reference evidence="1 2" key="2">
    <citation type="journal article" date="2022" name="Mol. Ecol. Resour.">
        <title>The genomes of chicory, endive, great burdock and yacon provide insights into Asteraceae paleo-polyploidization history and plant inulin production.</title>
        <authorList>
            <person name="Fan W."/>
            <person name="Wang S."/>
            <person name="Wang H."/>
            <person name="Wang A."/>
            <person name="Jiang F."/>
            <person name="Liu H."/>
            <person name="Zhao H."/>
            <person name="Xu D."/>
            <person name="Zhang Y."/>
        </authorList>
    </citation>
    <scope>NUCLEOTIDE SEQUENCE [LARGE SCALE GENOMIC DNA]</scope>
    <source>
        <strain evidence="2">cv. Punajuju</strain>
        <tissue evidence="1">Leaves</tissue>
    </source>
</reference>
<name>A0ACB9AD57_CICIN</name>
<organism evidence="1 2">
    <name type="scientific">Cichorium intybus</name>
    <name type="common">Chicory</name>
    <dbReference type="NCBI Taxonomy" id="13427"/>
    <lineage>
        <taxon>Eukaryota</taxon>
        <taxon>Viridiplantae</taxon>
        <taxon>Streptophyta</taxon>
        <taxon>Embryophyta</taxon>
        <taxon>Tracheophyta</taxon>
        <taxon>Spermatophyta</taxon>
        <taxon>Magnoliopsida</taxon>
        <taxon>eudicotyledons</taxon>
        <taxon>Gunneridae</taxon>
        <taxon>Pentapetalae</taxon>
        <taxon>asterids</taxon>
        <taxon>campanulids</taxon>
        <taxon>Asterales</taxon>
        <taxon>Asteraceae</taxon>
        <taxon>Cichorioideae</taxon>
        <taxon>Cichorieae</taxon>
        <taxon>Cichoriinae</taxon>
        <taxon>Cichorium</taxon>
    </lineage>
</organism>
<gene>
    <name evidence="1" type="ORF">L2E82_37231</name>
</gene>
<keyword evidence="2" id="KW-1185">Reference proteome</keyword>
<reference evidence="2" key="1">
    <citation type="journal article" date="2022" name="Mol. Ecol. Resour.">
        <title>The genomes of chicory, endive, great burdock and yacon provide insights into Asteraceae palaeo-polyploidization history and plant inulin production.</title>
        <authorList>
            <person name="Fan W."/>
            <person name="Wang S."/>
            <person name="Wang H."/>
            <person name="Wang A."/>
            <person name="Jiang F."/>
            <person name="Liu H."/>
            <person name="Zhao H."/>
            <person name="Xu D."/>
            <person name="Zhang Y."/>
        </authorList>
    </citation>
    <scope>NUCLEOTIDE SEQUENCE [LARGE SCALE GENOMIC DNA]</scope>
    <source>
        <strain evidence="2">cv. Punajuju</strain>
    </source>
</reference>
<sequence>MPRVLMDMVSRMNPLFEKHIQAQIFNLKSSTSMRNLNPSDIEKMVSLKGLSDAVRSSSKLEKQCSDAYIYKVFDLKNVEHAKAVQRLNGKLQITGCNVKNQSQGRGSGRRLNQSQGRGSGRRLVIPEQDSDSRNRRPSSSSTEEEEGLRIPVSEERCVEVKSLISMMEKDDHVGRILTGRITPGVVRINDRVHGLRDSDSGVLKIEEEKTRTEYGRNAS</sequence>
<proteinExistence type="predicted"/>